<evidence type="ECO:0000256" key="1">
    <source>
        <dbReference type="ARBA" id="ARBA00006484"/>
    </source>
</evidence>
<dbReference type="RefSeq" id="WP_072830812.1">
    <property type="nucleotide sequence ID" value="NZ_FQXP01000004.1"/>
</dbReference>
<dbReference type="FunFam" id="3.40.50.720:FF:000084">
    <property type="entry name" value="Short-chain dehydrogenase reductase"/>
    <property type="match status" value="1"/>
</dbReference>
<evidence type="ECO:0000256" key="2">
    <source>
        <dbReference type="ARBA" id="ARBA00023002"/>
    </source>
</evidence>
<dbReference type="InterPro" id="IPR057326">
    <property type="entry name" value="KR_dom"/>
</dbReference>
<organism evidence="5 6">
    <name type="scientific">Clostridium collagenovorans DSM 3089</name>
    <dbReference type="NCBI Taxonomy" id="1121306"/>
    <lineage>
        <taxon>Bacteria</taxon>
        <taxon>Bacillati</taxon>
        <taxon>Bacillota</taxon>
        <taxon>Clostridia</taxon>
        <taxon>Eubacteriales</taxon>
        <taxon>Clostridiaceae</taxon>
        <taxon>Clostridium</taxon>
    </lineage>
</organism>
<dbReference type="InterPro" id="IPR002347">
    <property type="entry name" value="SDR_fam"/>
</dbReference>
<feature type="domain" description="Ketoreductase" evidence="4">
    <location>
        <begin position="12"/>
        <end position="193"/>
    </location>
</feature>
<dbReference type="CDD" id="cd05233">
    <property type="entry name" value="SDR_c"/>
    <property type="match status" value="1"/>
</dbReference>
<dbReference type="PRINTS" id="PR00081">
    <property type="entry name" value="GDHRDH"/>
</dbReference>
<dbReference type="PANTHER" id="PTHR24321:SF11">
    <property type="entry name" value="BLR0893 PROTEIN"/>
    <property type="match status" value="1"/>
</dbReference>
<dbReference type="PANTHER" id="PTHR24321">
    <property type="entry name" value="DEHYDROGENASES, SHORT CHAIN"/>
    <property type="match status" value="1"/>
</dbReference>
<dbReference type="PROSITE" id="PS00061">
    <property type="entry name" value="ADH_SHORT"/>
    <property type="match status" value="1"/>
</dbReference>
<dbReference type="SUPFAM" id="SSF51735">
    <property type="entry name" value="NAD(P)-binding Rossmann-fold domains"/>
    <property type="match status" value="1"/>
</dbReference>
<dbReference type="InterPro" id="IPR036291">
    <property type="entry name" value="NAD(P)-bd_dom_sf"/>
</dbReference>
<protein>
    <submittedName>
        <fullName evidence="5">NAD(P)-dependent dehydrogenase, short-chain alcohol dehydrogenase family</fullName>
    </submittedName>
</protein>
<dbReference type="STRING" id="1121306.SAMN02745196_01055"/>
<keyword evidence="6" id="KW-1185">Reference proteome</keyword>
<dbReference type="AlphaFoldDB" id="A0A1M5V1U5"/>
<keyword evidence="2" id="KW-0560">Oxidoreductase</keyword>
<dbReference type="Gene3D" id="3.40.50.720">
    <property type="entry name" value="NAD(P)-binding Rossmann-like Domain"/>
    <property type="match status" value="1"/>
</dbReference>
<accession>A0A1M5V1U5</accession>
<dbReference type="SMART" id="SM00822">
    <property type="entry name" value="PKS_KR"/>
    <property type="match status" value="1"/>
</dbReference>
<dbReference type="InterPro" id="IPR020904">
    <property type="entry name" value="Sc_DH/Rdtase_CS"/>
</dbReference>
<dbReference type="PRINTS" id="PR00080">
    <property type="entry name" value="SDRFAMILY"/>
</dbReference>
<evidence type="ECO:0000256" key="3">
    <source>
        <dbReference type="RuleBase" id="RU000363"/>
    </source>
</evidence>
<dbReference type="EMBL" id="FQXP01000004">
    <property type="protein sequence ID" value="SHH69201.1"/>
    <property type="molecule type" value="Genomic_DNA"/>
</dbReference>
<evidence type="ECO:0000313" key="6">
    <source>
        <dbReference type="Proteomes" id="UP000184526"/>
    </source>
</evidence>
<dbReference type="GO" id="GO:0016491">
    <property type="term" value="F:oxidoreductase activity"/>
    <property type="evidence" value="ECO:0007669"/>
    <property type="project" value="UniProtKB-KW"/>
</dbReference>
<sequence>MINVIKDRFKDKVMVVTGAAGGIGKAIALRAAKEGAKLVLADKKEEMSKKTLSEIKEITPNVEFLIVDLREATNCKKVIDTAIEKFGGLDILINNAGVTGTPAPVHEMSEEMFRYVLDCNVMSAFHCSHFGINEMIKLGKGGAVVNISSVAGLTGFPGHSAYVTSKHALNGLTRNMALDYAKNGIRVNAVNPGTTDTPMYHEALDFLKKKREMAAKTNIESNSGIVSGKTVSPQNRVASVEEVGDVALFLVSNEASNVTGIFMPVDGGFTAF</sequence>
<evidence type="ECO:0000259" key="4">
    <source>
        <dbReference type="SMART" id="SM00822"/>
    </source>
</evidence>
<proteinExistence type="inferred from homology"/>
<dbReference type="Proteomes" id="UP000184526">
    <property type="component" value="Unassembled WGS sequence"/>
</dbReference>
<reference evidence="5 6" key="1">
    <citation type="submission" date="2016-11" db="EMBL/GenBank/DDBJ databases">
        <authorList>
            <person name="Jaros S."/>
            <person name="Januszkiewicz K."/>
            <person name="Wedrychowicz H."/>
        </authorList>
    </citation>
    <scope>NUCLEOTIDE SEQUENCE [LARGE SCALE GENOMIC DNA]</scope>
    <source>
        <strain evidence="5 6">DSM 3089</strain>
    </source>
</reference>
<name>A0A1M5V1U5_9CLOT</name>
<dbReference type="OrthoDB" id="9803333at2"/>
<dbReference type="Pfam" id="PF00106">
    <property type="entry name" value="adh_short"/>
    <property type="match status" value="1"/>
</dbReference>
<gene>
    <name evidence="5" type="ORF">SAMN02745196_01055</name>
</gene>
<comment type="similarity">
    <text evidence="1 3">Belongs to the short-chain dehydrogenases/reductases (SDR) family.</text>
</comment>
<evidence type="ECO:0000313" key="5">
    <source>
        <dbReference type="EMBL" id="SHH69201.1"/>
    </source>
</evidence>
<dbReference type="GO" id="GO:0008206">
    <property type="term" value="P:bile acid metabolic process"/>
    <property type="evidence" value="ECO:0007669"/>
    <property type="project" value="UniProtKB-ARBA"/>
</dbReference>